<feature type="compositionally biased region" description="Low complexity" evidence="1">
    <location>
        <begin position="48"/>
        <end position="64"/>
    </location>
</feature>
<accession>A0A0B2R2R6</accession>
<protein>
    <submittedName>
        <fullName evidence="2">Uncharacterized protein</fullName>
    </submittedName>
</protein>
<dbReference type="AlphaFoldDB" id="A0A0B2R2R6"/>
<dbReference type="EMBL" id="KN653917">
    <property type="protein sequence ID" value="KHN26303.1"/>
    <property type="molecule type" value="Genomic_DNA"/>
</dbReference>
<organism evidence="2">
    <name type="scientific">Glycine soja</name>
    <name type="common">Wild soybean</name>
    <dbReference type="NCBI Taxonomy" id="3848"/>
    <lineage>
        <taxon>Eukaryota</taxon>
        <taxon>Viridiplantae</taxon>
        <taxon>Streptophyta</taxon>
        <taxon>Embryophyta</taxon>
        <taxon>Tracheophyta</taxon>
        <taxon>Spermatophyta</taxon>
        <taxon>Magnoliopsida</taxon>
        <taxon>eudicotyledons</taxon>
        <taxon>Gunneridae</taxon>
        <taxon>Pentapetalae</taxon>
        <taxon>rosids</taxon>
        <taxon>fabids</taxon>
        <taxon>Fabales</taxon>
        <taxon>Fabaceae</taxon>
        <taxon>Papilionoideae</taxon>
        <taxon>50 kb inversion clade</taxon>
        <taxon>NPAAA clade</taxon>
        <taxon>indigoferoid/millettioid clade</taxon>
        <taxon>Phaseoleae</taxon>
        <taxon>Glycine</taxon>
        <taxon>Glycine subgen. Soja</taxon>
    </lineage>
</organism>
<feature type="compositionally biased region" description="Basic and acidic residues" evidence="1">
    <location>
        <begin position="21"/>
        <end position="31"/>
    </location>
</feature>
<sequence length="78" mass="8493">MLLKGSLSEPDWLSKANPLSEEARSLSERKTQKNVKLESSALSTQPTRPAKLLSLLALRASKPAKGPVTNSRSARHAR</sequence>
<name>A0A0B2R2R6_GLYSO</name>
<proteinExistence type="predicted"/>
<evidence type="ECO:0000256" key="1">
    <source>
        <dbReference type="SAM" id="MobiDB-lite"/>
    </source>
</evidence>
<reference evidence="2" key="1">
    <citation type="submission" date="2014-07" db="EMBL/GenBank/DDBJ databases">
        <title>Identification of a novel salt tolerance gene in wild soybean by whole-genome sequencing.</title>
        <authorList>
            <person name="Lam H.-M."/>
            <person name="Qi X."/>
            <person name="Li M.-W."/>
            <person name="Liu X."/>
            <person name="Xie M."/>
            <person name="Ni M."/>
            <person name="Xu X."/>
        </authorList>
    </citation>
    <scope>NUCLEOTIDE SEQUENCE [LARGE SCALE GENOMIC DNA]</scope>
    <source>
        <tissue evidence="2">Root</tissue>
    </source>
</reference>
<evidence type="ECO:0000313" key="2">
    <source>
        <dbReference type="EMBL" id="KHN26303.1"/>
    </source>
</evidence>
<gene>
    <name evidence="2" type="ORF">glysoja_046565</name>
</gene>
<dbReference type="Proteomes" id="UP000053555">
    <property type="component" value="Unassembled WGS sequence"/>
</dbReference>
<feature type="region of interest" description="Disordered" evidence="1">
    <location>
        <begin position="1"/>
        <end position="78"/>
    </location>
</feature>